<evidence type="ECO:0000313" key="10">
    <source>
        <dbReference type="Proteomes" id="UP000572051"/>
    </source>
</evidence>
<reference evidence="9 10" key="1">
    <citation type="submission" date="2020-07" db="EMBL/GenBank/DDBJ databases">
        <title>Sequencing the genomes of 1000 actinobacteria strains.</title>
        <authorList>
            <person name="Klenk H.-P."/>
        </authorList>
    </citation>
    <scope>NUCLEOTIDE SEQUENCE [LARGE SCALE GENOMIC DNA]</scope>
    <source>
        <strain evidence="9 10">DSM 44442</strain>
    </source>
</reference>
<evidence type="ECO:0000256" key="5">
    <source>
        <dbReference type="ARBA" id="ARBA00023136"/>
    </source>
</evidence>
<name>A0A7Z0JAC8_9ACTN</name>
<dbReference type="SUPFAM" id="SSF103481">
    <property type="entry name" value="Multidrug resistance efflux transporter EmrE"/>
    <property type="match status" value="2"/>
</dbReference>
<keyword evidence="3 7" id="KW-0812">Transmembrane</keyword>
<dbReference type="Proteomes" id="UP000572051">
    <property type="component" value="Unassembled WGS sequence"/>
</dbReference>
<evidence type="ECO:0000256" key="7">
    <source>
        <dbReference type="SAM" id="Phobius"/>
    </source>
</evidence>
<dbReference type="InterPro" id="IPR000620">
    <property type="entry name" value="EamA_dom"/>
</dbReference>
<feature type="transmembrane region" description="Helical" evidence="7">
    <location>
        <begin position="67"/>
        <end position="87"/>
    </location>
</feature>
<dbReference type="GO" id="GO:0016020">
    <property type="term" value="C:membrane"/>
    <property type="evidence" value="ECO:0007669"/>
    <property type="project" value="UniProtKB-SubCell"/>
</dbReference>
<dbReference type="Gene3D" id="1.10.3730.20">
    <property type="match status" value="1"/>
</dbReference>
<dbReference type="InterPro" id="IPR050638">
    <property type="entry name" value="AA-Vitamin_Transporters"/>
</dbReference>
<keyword evidence="4 7" id="KW-1133">Transmembrane helix</keyword>
<evidence type="ECO:0000256" key="3">
    <source>
        <dbReference type="ARBA" id="ARBA00022692"/>
    </source>
</evidence>
<feature type="transmembrane region" description="Helical" evidence="7">
    <location>
        <begin position="210"/>
        <end position="228"/>
    </location>
</feature>
<evidence type="ECO:0000256" key="6">
    <source>
        <dbReference type="SAM" id="MobiDB-lite"/>
    </source>
</evidence>
<feature type="transmembrane region" description="Helical" evidence="7">
    <location>
        <begin position="120"/>
        <end position="139"/>
    </location>
</feature>
<comment type="caution">
    <text evidence="9">The sequence shown here is derived from an EMBL/GenBank/DDBJ whole genome shotgun (WGS) entry which is preliminary data.</text>
</comment>
<evidence type="ECO:0000259" key="8">
    <source>
        <dbReference type="Pfam" id="PF00892"/>
    </source>
</evidence>
<feature type="region of interest" description="Disordered" evidence="6">
    <location>
        <begin position="288"/>
        <end position="330"/>
    </location>
</feature>
<evidence type="ECO:0000256" key="4">
    <source>
        <dbReference type="ARBA" id="ARBA00022989"/>
    </source>
</evidence>
<dbReference type="EMBL" id="JACCFS010000001">
    <property type="protein sequence ID" value="NYJ34637.1"/>
    <property type="molecule type" value="Genomic_DNA"/>
</dbReference>
<feature type="transmembrane region" description="Helical" evidence="7">
    <location>
        <begin position="265"/>
        <end position="283"/>
    </location>
</feature>
<accession>A0A7Z0JAC8</accession>
<feature type="transmembrane region" description="Helical" evidence="7">
    <location>
        <begin position="37"/>
        <end position="55"/>
    </location>
</feature>
<dbReference type="RefSeq" id="WP_179823339.1">
    <property type="nucleotide sequence ID" value="NZ_JACCFS010000001.1"/>
</dbReference>
<feature type="transmembrane region" description="Helical" evidence="7">
    <location>
        <begin position="235"/>
        <end position="259"/>
    </location>
</feature>
<keyword evidence="10" id="KW-1185">Reference proteome</keyword>
<organism evidence="9 10">
    <name type="scientific">Nocardiopsis aegyptia</name>
    <dbReference type="NCBI Taxonomy" id="220378"/>
    <lineage>
        <taxon>Bacteria</taxon>
        <taxon>Bacillati</taxon>
        <taxon>Actinomycetota</taxon>
        <taxon>Actinomycetes</taxon>
        <taxon>Streptosporangiales</taxon>
        <taxon>Nocardiopsidaceae</taxon>
        <taxon>Nocardiopsis</taxon>
    </lineage>
</organism>
<feature type="transmembrane region" description="Helical" evidence="7">
    <location>
        <begin position="93"/>
        <end position="113"/>
    </location>
</feature>
<feature type="transmembrane region" description="Helical" evidence="7">
    <location>
        <begin position="145"/>
        <end position="164"/>
    </location>
</feature>
<comment type="subcellular location">
    <subcellularLocation>
        <location evidence="1">Membrane</location>
        <topology evidence="1">Multi-pass membrane protein</topology>
    </subcellularLocation>
</comment>
<evidence type="ECO:0000256" key="1">
    <source>
        <dbReference type="ARBA" id="ARBA00004141"/>
    </source>
</evidence>
<dbReference type="Pfam" id="PF00892">
    <property type="entry name" value="EamA"/>
    <property type="match status" value="2"/>
</dbReference>
<dbReference type="PANTHER" id="PTHR32322">
    <property type="entry name" value="INNER MEMBRANE TRANSPORTER"/>
    <property type="match status" value="1"/>
</dbReference>
<dbReference type="InterPro" id="IPR037185">
    <property type="entry name" value="EmrE-like"/>
</dbReference>
<proteinExistence type="inferred from homology"/>
<feature type="transmembrane region" description="Helical" evidence="7">
    <location>
        <begin position="176"/>
        <end position="198"/>
    </location>
</feature>
<evidence type="ECO:0000313" key="9">
    <source>
        <dbReference type="EMBL" id="NYJ34637.1"/>
    </source>
</evidence>
<gene>
    <name evidence="9" type="ORF">HNR10_002518</name>
</gene>
<feature type="compositionally biased region" description="Basic and acidic residues" evidence="6">
    <location>
        <begin position="312"/>
        <end position="323"/>
    </location>
</feature>
<protein>
    <submittedName>
        <fullName evidence="9">Putative blue pigment (Indigoidine) exporter</fullName>
    </submittedName>
</protein>
<keyword evidence="5 7" id="KW-0472">Membrane</keyword>
<feature type="domain" description="EamA" evidence="8">
    <location>
        <begin position="13"/>
        <end position="136"/>
    </location>
</feature>
<dbReference type="PANTHER" id="PTHR32322:SF2">
    <property type="entry name" value="EAMA DOMAIN-CONTAINING PROTEIN"/>
    <property type="match status" value="1"/>
</dbReference>
<feature type="compositionally biased region" description="Low complexity" evidence="6">
    <location>
        <begin position="288"/>
        <end position="301"/>
    </location>
</feature>
<comment type="similarity">
    <text evidence="2">Belongs to the EamA transporter family.</text>
</comment>
<sequence length="330" mass="33227">MSGHRIALNSLVTAIAPAVWGSTYLVTTEFLPPDRPLLAAAVRALPAGLALLAITRVLPSGVWWWRSLVLGTLNIGVFLYLLFVAAYLLPGGVAALVMSVQPVVVLLLGALLLGARVRAVHVLACLLGAVGVGLLVVGPEAALDPAGIAAGLAAAASMATGMVLTKRWGRPEGVGVLAMTGWQLTAGGLLLTPAALLVEGLPSHVTGANLAGFAYLGIVGALLSYALWFRGLERLPALAVSFLSFASPLAATVLGFVFVGETLTPVQLLGALGAVAAVVLVQVTSAPPARSDTADSADTGAGDTGDGDTGDPDARPSVEEAERAGAGGVR</sequence>
<evidence type="ECO:0000256" key="2">
    <source>
        <dbReference type="ARBA" id="ARBA00007362"/>
    </source>
</evidence>
<feature type="domain" description="EamA" evidence="8">
    <location>
        <begin position="147"/>
        <end position="281"/>
    </location>
</feature>
<dbReference type="AlphaFoldDB" id="A0A7Z0JAC8"/>